<name>A0A1H1E514_9ACTN</name>
<dbReference type="AlphaFoldDB" id="A0A1H1E514"/>
<gene>
    <name evidence="3" type="ORF">SAMN04489765_2036</name>
</gene>
<feature type="chain" id="PRO_5010205233" description="PknH-like extracellular domain-containing protein" evidence="2">
    <location>
        <begin position="27"/>
        <end position="191"/>
    </location>
</feature>
<accession>A0A1H1E514</accession>
<evidence type="ECO:0000313" key="4">
    <source>
        <dbReference type="Proteomes" id="UP000183053"/>
    </source>
</evidence>
<evidence type="ECO:0008006" key="5">
    <source>
        <dbReference type="Google" id="ProtNLM"/>
    </source>
</evidence>
<dbReference type="STRING" id="47312.SAMN04489765_2036"/>
<evidence type="ECO:0000256" key="2">
    <source>
        <dbReference type="SAM" id="SignalP"/>
    </source>
</evidence>
<keyword evidence="2" id="KW-0732">Signal</keyword>
<evidence type="ECO:0000313" key="3">
    <source>
        <dbReference type="EMBL" id="SDQ83804.1"/>
    </source>
</evidence>
<dbReference type="OrthoDB" id="4774217at2"/>
<feature type="signal peptide" evidence="2">
    <location>
        <begin position="1"/>
        <end position="26"/>
    </location>
</feature>
<dbReference type="Proteomes" id="UP000183053">
    <property type="component" value="Unassembled WGS sequence"/>
</dbReference>
<evidence type="ECO:0000256" key="1">
    <source>
        <dbReference type="SAM" id="MobiDB-lite"/>
    </source>
</evidence>
<proteinExistence type="predicted"/>
<reference evidence="4" key="1">
    <citation type="submission" date="2016-10" db="EMBL/GenBank/DDBJ databases">
        <authorList>
            <person name="Varghese N."/>
            <person name="Submissions S."/>
        </authorList>
    </citation>
    <scope>NUCLEOTIDE SEQUENCE [LARGE SCALE GENOMIC DNA]</scope>
    <source>
        <strain evidence="4">DSM 44142</strain>
    </source>
</reference>
<dbReference type="EMBL" id="FNLF01000002">
    <property type="protein sequence ID" value="SDQ83804.1"/>
    <property type="molecule type" value="Genomic_DNA"/>
</dbReference>
<feature type="region of interest" description="Disordered" evidence="1">
    <location>
        <begin position="46"/>
        <end position="72"/>
    </location>
</feature>
<keyword evidence="4" id="KW-1185">Reference proteome</keyword>
<feature type="compositionally biased region" description="Low complexity" evidence="1">
    <location>
        <begin position="54"/>
        <end position="66"/>
    </location>
</feature>
<sequence length="191" mass="20062">MIARRIAAAGALALAATASVPAFASAAPVQPTRALLTADEFPAGTTDYTLENRSPSAGLPSSSESPKCSAQREDLDQRLRGITSANAVALRRANEILVYVLDRPVTTQIADLATHCAIPGMGVATPRAVPGDLARVRARVVTTSPDTIQGWADVRGATVSVNLFGIDGAAADREAFWQLFRAQIAKVERQP</sequence>
<dbReference type="RefSeq" id="WP_068565639.1">
    <property type="nucleotide sequence ID" value="NZ_FNLF01000002.1"/>
</dbReference>
<protein>
    <recommendedName>
        <fullName evidence="5">PknH-like extracellular domain-containing protein</fullName>
    </recommendedName>
</protein>
<organism evidence="3 4">
    <name type="scientific">Tsukamurella pulmonis</name>
    <dbReference type="NCBI Taxonomy" id="47312"/>
    <lineage>
        <taxon>Bacteria</taxon>
        <taxon>Bacillati</taxon>
        <taxon>Actinomycetota</taxon>
        <taxon>Actinomycetes</taxon>
        <taxon>Mycobacteriales</taxon>
        <taxon>Tsukamurellaceae</taxon>
        <taxon>Tsukamurella</taxon>
    </lineage>
</organism>